<proteinExistence type="predicted"/>
<name>A0ABP1PCP3_XYLVO</name>
<accession>A0ABP1PCP3</accession>
<evidence type="ECO:0000313" key="2">
    <source>
        <dbReference type="EMBL" id="CAL7951005.1"/>
    </source>
</evidence>
<organism evidence="2 3">
    <name type="scientific">Xylocopa violacea</name>
    <name type="common">Violet carpenter bee</name>
    <name type="synonym">Apis violacea</name>
    <dbReference type="NCBI Taxonomy" id="135666"/>
    <lineage>
        <taxon>Eukaryota</taxon>
        <taxon>Metazoa</taxon>
        <taxon>Ecdysozoa</taxon>
        <taxon>Arthropoda</taxon>
        <taxon>Hexapoda</taxon>
        <taxon>Insecta</taxon>
        <taxon>Pterygota</taxon>
        <taxon>Neoptera</taxon>
        <taxon>Endopterygota</taxon>
        <taxon>Hymenoptera</taxon>
        <taxon>Apocrita</taxon>
        <taxon>Aculeata</taxon>
        <taxon>Apoidea</taxon>
        <taxon>Anthophila</taxon>
        <taxon>Apidae</taxon>
        <taxon>Xylocopa</taxon>
        <taxon>Xylocopa</taxon>
    </lineage>
</organism>
<protein>
    <submittedName>
        <fullName evidence="2">Uncharacterized protein</fullName>
    </submittedName>
</protein>
<comment type="caution">
    <text evidence="2">The sequence shown here is derived from an EMBL/GenBank/DDBJ whole genome shotgun (WGS) entry which is preliminary data.</text>
</comment>
<gene>
    <name evidence="2" type="ORF">XYLVIOL_LOCUS10310</name>
</gene>
<feature type="transmembrane region" description="Helical" evidence="1">
    <location>
        <begin position="63"/>
        <end position="83"/>
    </location>
</feature>
<dbReference type="EMBL" id="CAXAJV020001300">
    <property type="protein sequence ID" value="CAL7951005.1"/>
    <property type="molecule type" value="Genomic_DNA"/>
</dbReference>
<keyword evidence="1" id="KW-0812">Transmembrane</keyword>
<evidence type="ECO:0000256" key="1">
    <source>
        <dbReference type="SAM" id="Phobius"/>
    </source>
</evidence>
<sequence>MIIQWQSIMDNLSDIYYLVRLIIHQVSIYLRDLILYKFFWMATNNDDFVDSDTKLRNLTFRNVATDIVAFSVICVILFLLVVLTSKCEKNEGRLYTSAGIETVTMDRPQQDLPFCVSNTSAGTIGCFHACGDSICSRGRIPKRNYSDEDISRVRTSNEKRLTKIPKKSIFGLSVVQPQNSQSTQTTDKIFVRNTQKWLVRRTRSGHVYGKYPI</sequence>
<keyword evidence="3" id="KW-1185">Reference proteome</keyword>
<feature type="transmembrane region" description="Helical" evidence="1">
    <location>
        <begin position="21"/>
        <end position="43"/>
    </location>
</feature>
<keyword evidence="1" id="KW-0472">Membrane</keyword>
<reference evidence="2 3" key="1">
    <citation type="submission" date="2024-08" db="EMBL/GenBank/DDBJ databases">
        <authorList>
            <person name="Will J Nash"/>
            <person name="Angela Man"/>
            <person name="Seanna McTaggart"/>
            <person name="Kendall Baker"/>
            <person name="Tom Barker"/>
            <person name="Leah Catchpole"/>
            <person name="Alex Durrant"/>
            <person name="Karim Gharbi"/>
            <person name="Naomi Irish"/>
            <person name="Gemy Kaithakottil"/>
            <person name="Debby Ku"/>
            <person name="Aaliyah Providence"/>
            <person name="Felix Shaw"/>
            <person name="David Swarbreck"/>
            <person name="Chris Watkins"/>
            <person name="Ann M. McCartney"/>
            <person name="Giulio Formenti"/>
            <person name="Alice Mouton"/>
            <person name="Noel Vella"/>
            <person name="Bjorn M von Reumont"/>
            <person name="Adriana Vella"/>
            <person name="Wilfried Haerty"/>
        </authorList>
    </citation>
    <scope>NUCLEOTIDE SEQUENCE [LARGE SCALE GENOMIC DNA]</scope>
</reference>
<dbReference type="Proteomes" id="UP001642520">
    <property type="component" value="Unassembled WGS sequence"/>
</dbReference>
<keyword evidence="1" id="KW-1133">Transmembrane helix</keyword>
<evidence type="ECO:0000313" key="3">
    <source>
        <dbReference type="Proteomes" id="UP001642520"/>
    </source>
</evidence>